<evidence type="ECO:0008006" key="3">
    <source>
        <dbReference type="Google" id="ProtNLM"/>
    </source>
</evidence>
<protein>
    <recommendedName>
        <fullName evidence="3">Pterin-binding domain-containing protein</fullName>
    </recommendedName>
</protein>
<sequence>MFKNIVERFIKKRASLRNKEIILVGTCLKSTEDDYLFFEEAEQAIEYAYYWYSKTDLTHTLPMKNGGYFPILQSNIVDVMEFSRYIQSLFEKSALPVVFSNNCESFTECIADYDRCDVGVININHRIDLVNSMSFIPMQGFVSILTQKPNTSMISVGVFEDIMTATELNLAKSLGVKWMNSASFYSTSALNLFNELEEFLFKHEVIALNIDLKTIVRGMTIKPPFAMDLELLLSAIKLCMHSKKVIFVHLTGENEALIFSKEVKAVLDVIRTKVENSLYAA</sequence>
<reference evidence="1 2" key="1">
    <citation type="submission" date="2023-01" db="EMBL/GenBank/DDBJ databases">
        <title>Vibrio sp. KJ40-1 sp.nov, isolated from marine algae.</title>
        <authorList>
            <person name="Butt M."/>
            <person name="Kim J.M.J."/>
            <person name="Jeon C.O.C."/>
        </authorList>
    </citation>
    <scope>NUCLEOTIDE SEQUENCE [LARGE SCALE GENOMIC DNA]</scope>
    <source>
        <strain evidence="1 2">KJ40-1</strain>
    </source>
</reference>
<accession>A0ABT4YUE3</accession>
<dbReference type="SUPFAM" id="SSF52768">
    <property type="entry name" value="Arginase/deacetylase"/>
    <property type="match status" value="1"/>
</dbReference>
<dbReference type="RefSeq" id="WP_272138679.1">
    <property type="nucleotide sequence ID" value="NZ_JAQLOI010000003.1"/>
</dbReference>
<evidence type="ECO:0000313" key="1">
    <source>
        <dbReference type="EMBL" id="MDB1125195.1"/>
    </source>
</evidence>
<dbReference type="Proteomes" id="UP001210678">
    <property type="component" value="Unassembled WGS sequence"/>
</dbReference>
<proteinExistence type="predicted"/>
<evidence type="ECO:0000313" key="2">
    <source>
        <dbReference type="Proteomes" id="UP001210678"/>
    </source>
</evidence>
<name>A0ABT4YUE3_9VIBR</name>
<dbReference type="EMBL" id="JAQLOI010000003">
    <property type="protein sequence ID" value="MDB1125195.1"/>
    <property type="molecule type" value="Genomic_DNA"/>
</dbReference>
<comment type="caution">
    <text evidence="1">The sequence shown here is derived from an EMBL/GenBank/DDBJ whole genome shotgun (WGS) entry which is preliminary data.</text>
</comment>
<dbReference type="InterPro" id="IPR023696">
    <property type="entry name" value="Ureohydrolase_dom_sf"/>
</dbReference>
<gene>
    <name evidence="1" type="ORF">PGX00_16725</name>
</gene>
<keyword evidence="2" id="KW-1185">Reference proteome</keyword>
<organism evidence="1 2">
    <name type="scientific">Vibrio algarum</name>
    <dbReference type="NCBI Taxonomy" id="3020714"/>
    <lineage>
        <taxon>Bacteria</taxon>
        <taxon>Pseudomonadati</taxon>
        <taxon>Pseudomonadota</taxon>
        <taxon>Gammaproteobacteria</taxon>
        <taxon>Vibrionales</taxon>
        <taxon>Vibrionaceae</taxon>
        <taxon>Vibrio</taxon>
    </lineage>
</organism>